<evidence type="ECO:0000313" key="2">
    <source>
        <dbReference type="EMBL" id="MEO1771877.1"/>
    </source>
</evidence>
<feature type="transmembrane region" description="Helical" evidence="1">
    <location>
        <begin position="121"/>
        <end position="140"/>
    </location>
</feature>
<reference evidence="2 3" key="2">
    <citation type="submission" date="2024-02" db="EMBL/GenBank/DDBJ databases">
        <title>The Genome Sequence of Enterococcus sp. DIV0159.</title>
        <authorList>
            <person name="Earl A."/>
            <person name="Manson A."/>
            <person name="Gilmore M."/>
            <person name="Sanders J."/>
            <person name="Shea T."/>
            <person name="Howe W."/>
            <person name="Livny J."/>
            <person name="Cuomo C."/>
            <person name="Neafsey D."/>
            <person name="Birren B."/>
        </authorList>
    </citation>
    <scope>NUCLEOTIDE SEQUENCE [LARGE SCALE GENOMIC DNA]</scope>
    <source>
        <strain evidence="2 3">665A</strain>
    </source>
</reference>
<evidence type="ECO:0000313" key="3">
    <source>
        <dbReference type="Proteomes" id="UP000664357"/>
    </source>
</evidence>
<dbReference type="RefSeq" id="WP_347298926.1">
    <property type="nucleotide sequence ID" value="NZ_JAFREL020000003.1"/>
</dbReference>
<reference evidence="2 3" key="1">
    <citation type="submission" date="2021-03" db="EMBL/GenBank/DDBJ databases">
        <authorList>
            <person name="Gilmore M.S."/>
            <person name="Schwartzman J."/>
            <person name="Van Tyne D."/>
            <person name="Martin M."/>
            <person name="Earl A.M."/>
            <person name="Manson A.L."/>
            <person name="Straub T."/>
            <person name="Salamzade R."/>
            <person name="Saavedra J."/>
            <person name="Lebreton F."/>
            <person name="Prichula J."/>
            <person name="Schaufler K."/>
            <person name="Gaca A."/>
            <person name="Sgardioli B."/>
            <person name="Wagenaar J."/>
            <person name="Strong T."/>
        </authorList>
    </citation>
    <scope>NUCLEOTIDE SEQUENCE [LARGE SCALE GENOMIC DNA]</scope>
    <source>
        <strain evidence="2 3">665A</strain>
    </source>
</reference>
<dbReference type="EMBL" id="JAFREL020000003">
    <property type="protein sequence ID" value="MEO1771877.1"/>
    <property type="molecule type" value="Genomic_DNA"/>
</dbReference>
<dbReference type="Proteomes" id="UP000664357">
    <property type="component" value="Unassembled WGS sequence"/>
</dbReference>
<comment type="caution">
    <text evidence="2">The sequence shown here is derived from an EMBL/GenBank/DDBJ whole genome shotgun (WGS) entry which is preliminary data.</text>
</comment>
<organism evidence="2 3">
    <name type="scientific">Candidatus Enterococcus ferrettii</name>
    <dbReference type="NCBI Taxonomy" id="2815324"/>
    <lineage>
        <taxon>Bacteria</taxon>
        <taxon>Bacillati</taxon>
        <taxon>Bacillota</taxon>
        <taxon>Bacilli</taxon>
        <taxon>Lactobacillales</taxon>
        <taxon>Enterococcaceae</taxon>
        <taxon>Enterococcus</taxon>
    </lineage>
</organism>
<keyword evidence="1" id="KW-0812">Transmembrane</keyword>
<sequence>MFYIGIFVFLLLAVNFFYRVINLFIKINRQAYSQDTTHMFKCSTCNQSYTLTGPETKKLVKGAVVIKKSTPRSRTTFYQFRCPQCGSYSNQEKIFDINTTKGLGTVRAQIDSDQLPLVMDFLLKGILPIFLIMPFLNLIIR</sequence>
<feature type="transmembrane region" description="Helical" evidence="1">
    <location>
        <begin position="6"/>
        <end position="25"/>
    </location>
</feature>
<proteinExistence type="predicted"/>
<keyword evidence="1" id="KW-1133">Transmembrane helix</keyword>
<accession>A0ABV0EX93</accession>
<name>A0ABV0EX93_9ENTE</name>
<keyword evidence="3" id="KW-1185">Reference proteome</keyword>
<evidence type="ECO:0000256" key="1">
    <source>
        <dbReference type="SAM" id="Phobius"/>
    </source>
</evidence>
<protein>
    <submittedName>
        <fullName evidence="2">Uncharacterized protein</fullName>
    </submittedName>
</protein>
<keyword evidence="1" id="KW-0472">Membrane</keyword>
<gene>
    <name evidence="2" type="ORF">JZO67_003859</name>
</gene>